<sequence>MRIFLSAAFIVGQYRNAAYIIMTQIPAVINPMRIDIVLDISIVIEGSIFGSTKKRTPLVMKRENIPVRMELKRTLPR</sequence>
<dbReference type="AlphaFoldDB" id="X1AL49"/>
<proteinExistence type="predicted"/>
<dbReference type="EMBL" id="BART01019205">
    <property type="protein sequence ID" value="GAG83219.1"/>
    <property type="molecule type" value="Genomic_DNA"/>
</dbReference>
<comment type="caution">
    <text evidence="1">The sequence shown here is derived from an EMBL/GenBank/DDBJ whole genome shotgun (WGS) entry which is preliminary data.</text>
</comment>
<evidence type="ECO:0000313" key="1">
    <source>
        <dbReference type="EMBL" id="GAG83219.1"/>
    </source>
</evidence>
<protein>
    <submittedName>
        <fullName evidence="1">Uncharacterized protein</fullName>
    </submittedName>
</protein>
<organism evidence="1">
    <name type="scientific">marine sediment metagenome</name>
    <dbReference type="NCBI Taxonomy" id="412755"/>
    <lineage>
        <taxon>unclassified sequences</taxon>
        <taxon>metagenomes</taxon>
        <taxon>ecological metagenomes</taxon>
    </lineage>
</organism>
<accession>X1AL49</accession>
<name>X1AL49_9ZZZZ</name>
<reference evidence="1" key="1">
    <citation type="journal article" date="2014" name="Front. Microbiol.">
        <title>High frequency of phylogenetically diverse reductive dehalogenase-homologous genes in deep subseafloor sedimentary metagenomes.</title>
        <authorList>
            <person name="Kawai M."/>
            <person name="Futagami T."/>
            <person name="Toyoda A."/>
            <person name="Takaki Y."/>
            <person name="Nishi S."/>
            <person name="Hori S."/>
            <person name="Arai W."/>
            <person name="Tsubouchi T."/>
            <person name="Morono Y."/>
            <person name="Uchiyama I."/>
            <person name="Ito T."/>
            <person name="Fujiyama A."/>
            <person name="Inagaki F."/>
            <person name="Takami H."/>
        </authorList>
    </citation>
    <scope>NUCLEOTIDE SEQUENCE</scope>
    <source>
        <strain evidence="1">Expedition CK06-06</strain>
    </source>
</reference>
<gene>
    <name evidence="1" type="ORF">S01H4_36010</name>
</gene>